<dbReference type="Proteomes" id="UP001057498">
    <property type="component" value="Chromosome"/>
</dbReference>
<evidence type="ECO:0000313" key="1">
    <source>
        <dbReference type="EMBL" id="BDI05255.1"/>
    </source>
</evidence>
<accession>A0ABM7YLE8</accession>
<sequence>MCNCTSSSRRFHPGTGPLVAPTAWLHPPAAAPRDRALFEYIGATGLTVIGPASGRRYRFERPGAQVGIDARDRGALERLPQLRCLSTA</sequence>
<dbReference type="RefSeq" id="WP_251973303.1">
    <property type="nucleotide sequence ID" value="NZ_AP025730.1"/>
</dbReference>
<reference evidence="1" key="1">
    <citation type="submission" date="2022-04" db="EMBL/GenBank/DDBJ databases">
        <title>Whole genome sequence of Sphaerotilus sp. FB-5.</title>
        <authorList>
            <person name="Takeda M."/>
            <person name="Narihara S."/>
            <person name="Akimoto M."/>
            <person name="Akimoto R."/>
            <person name="Nishiyashiki S."/>
            <person name="Murakami T."/>
        </authorList>
    </citation>
    <scope>NUCLEOTIDE SEQUENCE</scope>
    <source>
        <strain evidence="1">FB-5</strain>
    </source>
</reference>
<organism evidence="1 2">
    <name type="scientific">Sphaerotilus microaerophilus</name>
    <dbReference type="NCBI Taxonomy" id="2914710"/>
    <lineage>
        <taxon>Bacteria</taxon>
        <taxon>Pseudomonadati</taxon>
        <taxon>Pseudomonadota</taxon>
        <taxon>Betaproteobacteria</taxon>
        <taxon>Burkholderiales</taxon>
        <taxon>Sphaerotilaceae</taxon>
        <taxon>Sphaerotilus</taxon>
    </lineage>
</organism>
<proteinExistence type="predicted"/>
<dbReference type="EMBL" id="AP025730">
    <property type="protein sequence ID" value="BDI05255.1"/>
    <property type="molecule type" value="Genomic_DNA"/>
</dbReference>
<evidence type="ECO:0000313" key="2">
    <source>
        <dbReference type="Proteomes" id="UP001057498"/>
    </source>
</evidence>
<keyword evidence="2" id="KW-1185">Reference proteome</keyword>
<protein>
    <submittedName>
        <fullName evidence="1">Uncharacterized protein</fullName>
    </submittedName>
</protein>
<gene>
    <name evidence="1" type="ORF">CATMQ487_22250</name>
</gene>
<name>A0ABM7YLE8_9BURK</name>